<proteinExistence type="predicted"/>
<evidence type="ECO:0000313" key="1">
    <source>
        <dbReference type="EMBL" id="RFP61206.1"/>
    </source>
</evidence>
<evidence type="ECO:0008006" key="3">
    <source>
        <dbReference type="Google" id="ProtNLM"/>
    </source>
</evidence>
<evidence type="ECO:0000313" key="2">
    <source>
        <dbReference type="Proteomes" id="UP000262917"/>
    </source>
</evidence>
<dbReference type="EMBL" id="QVPD01000004">
    <property type="protein sequence ID" value="RFP61206.1"/>
    <property type="molecule type" value="Genomic_DNA"/>
</dbReference>
<organism evidence="1 2">
    <name type="scientific">Cognatiluteimonas weifangensis</name>
    <dbReference type="NCBI Taxonomy" id="2303539"/>
    <lineage>
        <taxon>Bacteria</taxon>
        <taxon>Pseudomonadati</taxon>
        <taxon>Pseudomonadota</taxon>
        <taxon>Gammaproteobacteria</taxon>
        <taxon>Lysobacterales</taxon>
        <taxon>Lysobacteraceae</taxon>
        <taxon>Cognatiluteimonas</taxon>
    </lineage>
</organism>
<name>A0A372DNU2_9GAMM</name>
<sequence>MRPDVPASQRLPGQGALLAFLCRPENYPESTPAVEVLETHMSWVFLTRRHAYKLKKPFRRGRIDYTTVAARRRSCLRELRLNRRLAPDVYLDVVALTIDGSGRLALGGAGERIDWLLRMRRLPAEQSLERRLLARQAGADAARRIVARLVSFYAGAAHARWTPAGYRRHLLSAVASAARDLVRPAYGLARAEADTVADALREFAARHGDLLDARVRGARIVEGHGDLRPEHIYLSDPPTIIDCIEFDRGLRLRDPVDELAFLAMECDRLGCPDFDAWLFDAHADLAGDRPPRPLVEFHKGHSAFVRAAIAIAHLDDPDTGPRAHWTARARAYLQQARGYLAQARGMHERTGA</sequence>
<dbReference type="Proteomes" id="UP000262917">
    <property type="component" value="Unassembled WGS sequence"/>
</dbReference>
<dbReference type="AlphaFoldDB" id="A0A372DNU2"/>
<comment type="caution">
    <text evidence="1">The sequence shown here is derived from an EMBL/GenBank/DDBJ whole genome shotgun (WGS) entry which is preliminary data.</text>
</comment>
<reference evidence="1 2" key="1">
    <citation type="submission" date="2018-08" db="EMBL/GenBank/DDBJ databases">
        <title>Lysobacter weifangensis sp. nov., a new member of the family 'Xanthomonadaceae', isolated from soil in a farmland.</title>
        <authorList>
            <person name="Zhao H."/>
        </authorList>
    </citation>
    <scope>NUCLEOTIDE SEQUENCE [LARGE SCALE GENOMIC DNA]</scope>
    <source>
        <strain evidence="1 2">WF-2</strain>
    </source>
</reference>
<accession>A0A372DNU2</accession>
<protein>
    <recommendedName>
        <fullName evidence="3">Aminoglycoside phosphotransferase domain-containing protein</fullName>
    </recommendedName>
</protein>
<gene>
    <name evidence="1" type="ORF">D0Y53_05670</name>
</gene>
<keyword evidence="2" id="KW-1185">Reference proteome</keyword>
<dbReference type="SUPFAM" id="SSF56112">
    <property type="entry name" value="Protein kinase-like (PK-like)"/>
    <property type="match status" value="1"/>
</dbReference>
<dbReference type="InterPro" id="IPR011009">
    <property type="entry name" value="Kinase-like_dom_sf"/>
</dbReference>